<dbReference type="Pfam" id="PF00213">
    <property type="entry name" value="OSCP"/>
    <property type="match status" value="1"/>
</dbReference>
<dbReference type="EMBL" id="JAROCA020000001">
    <property type="protein sequence ID" value="MDY0404567.1"/>
    <property type="molecule type" value="Genomic_DNA"/>
</dbReference>
<dbReference type="PANTHER" id="PTHR11910">
    <property type="entry name" value="ATP SYNTHASE DELTA CHAIN"/>
    <property type="match status" value="1"/>
</dbReference>
<dbReference type="Proteomes" id="UP001228376">
    <property type="component" value="Unassembled WGS sequence"/>
</dbReference>
<comment type="similarity">
    <text evidence="8">Belongs to the ATPase delta chain family.</text>
</comment>
<dbReference type="HAMAP" id="MF_01416">
    <property type="entry name" value="ATP_synth_delta_bact"/>
    <property type="match status" value="1"/>
</dbReference>
<keyword evidence="5 8" id="KW-0472">Membrane</keyword>
<keyword evidence="7 8" id="KW-0066">ATP synthesis</keyword>
<evidence type="ECO:0000256" key="7">
    <source>
        <dbReference type="ARBA" id="ARBA00023310"/>
    </source>
</evidence>
<evidence type="ECO:0000256" key="8">
    <source>
        <dbReference type="HAMAP-Rule" id="MF_01416"/>
    </source>
</evidence>
<keyword evidence="4 8" id="KW-0406">Ion transport</keyword>
<sequence>MSEAVVANRYADALFQLGTQKHTLDELVEEFGVMKQVFEDNPRLQIFLEHPSVSNEKKQQFIDSVFSAASKDVIHTLKLLVERHRSDLIAAVAESFINKVDELKGSAKAKVYSVRKLSDEELKELETTIAGRFHKNTIQFENIVDPSILGGIKIRLGNTILDGTISSKLRRIERNMRLANN</sequence>
<keyword evidence="3 8" id="KW-0375">Hydrogen ion transport</keyword>
<evidence type="ECO:0000256" key="5">
    <source>
        <dbReference type="ARBA" id="ARBA00023136"/>
    </source>
</evidence>
<protein>
    <recommendedName>
        <fullName evidence="8">ATP synthase subunit delta</fullName>
    </recommendedName>
    <alternativeName>
        <fullName evidence="8">ATP synthase F(1) sector subunit delta</fullName>
    </alternativeName>
    <alternativeName>
        <fullName evidence="8">F-type ATPase subunit delta</fullName>
        <shortName evidence="8">F-ATPase subunit delta</shortName>
    </alternativeName>
</protein>
<evidence type="ECO:0000256" key="4">
    <source>
        <dbReference type="ARBA" id="ARBA00023065"/>
    </source>
</evidence>
<dbReference type="NCBIfam" id="NF004403">
    <property type="entry name" value="PRK05758.2-4"/>
    <property type="match status" value="1"/>
</dbReference>
<comment type="caution">
    <text evidence="9">The sequence shown here is derived from an EMBL/GenBank/DDBJ whole genome shotgun (WGS) entry which is preliminary data.</text>
</comment>
<dbReference type="InterPro" id="IPR026015">
    <property type="entry name" value="ATP_synth_OSCP/delta_N_sf"/>
</dbReference>
<gene>
    <name evidence="8" type="primary">atpH</name>
    <name evidence="9" type="ORF">P5G51_003320</name>
</gene>
<dbReference type="PRINTS" id="PR00125">
    <property type="entry name" value="ATPASEDELTA"/>
</dbReference>
<dbReference type="InterPro" id="IPR000711">
    <property type="entry name" value="ATPase_OSCP/dsu"/>
</dbReference>
<evidence type="ECO:0000256" key="3">
    <source>
        <dbReference type="ARBA" id="ARBA00022781"/>
    </source>
</evidence>
<keyword evidence="8" id="KW-1003">Cell membrane</keyword>
<proteinExistence type="inferred from homology"/>
<evidence type="ECO:0000256" key="2">
    <source>
        <dbReference type="ARBA" id="ARBA00022448"/>
    </source>
</evidence>
<comment type="function">
    <text evidence="8">This protein is part of the stalk that links CF(0) to CF(1). It either transmits conformational changes from CF(0) to CF(1) or is implicated in proton conduction.</text>
</comment>
<dbReference type="PROSITE" id="PS00389">
    <property type="entry name" value="ATPASE_DELTA"/>
    <property type="match status" value="1"/>
</dbReference>
<dbReference type="SUPFAM" id="SSF47928">
    <property type="entry name" value="N-terminal domain of the delta subunit of the F1F0-ATP synthase"/>
    <property type="match status" value="1"/>
</dbReference>
<dbReference type="Gene3D" id="1.10.520.20">
    <property type="entry name" value="N-terminal domain of the delta subunit of the F1F0-ATP synthase"/>
    <property type="match status" value="1"/>
</dbReference>
<name>A0ABU5CE07_9BACI</name>
<dbReference type="RefSeq" id="WP_306065338.1">
    <property type="nucleotide sequence ID" value="NZ_JAROCA020000001.1"/>
</dbReference>
<evidence type="ECO:0000313" key="10">
    <source>
        <dbReference type="Proteomes" id="UP001228376"/>
    </source>
</evidence>
<keyword evidence="2 8" id="KW-0813">Transport</keyword>
<keyword evidence="10" id="KW-1185">Reference proteome</keyword>
<evidence type="ECO:0000256" key="6">
    <source>
        <dbReference type="ARBA" id="ARBA00023196"/>
    </source>
</evidence>
<dbReference type="InterPro" id="IPR020781">
    <property type="entry name" value="ATPase_OSCP/d_CS"/>
</dbReference>
<organism evidence="9 10">
    <name type="scientific">Tigheibacillus jepli</name>
    <dbReference type="NCBI Taxonomy" id="3035914"/>
    <lineage>
        <taxon>Bacteria</taxon>
        <taxon>Bacillati</taxon>
        <taxon>Bacillota</taxon>
        <taxon>Bacilli</taxon>
        <taxon>Bacillales</taxon>
        <taxon>Bacillaceae</taxon>
        <taxon>Tigheibacillus</taxon>
    </lineage>
</organism>
<evidence type="ECO:0000256" key="1">
    <source>
        <dbReference type="ARBA" id="ARBA00004370"/>
    </source>
</evidence>
<reference evidence="9 10" key="1">
    <citation type="submission" date="2023-10" db="EMBL/GenBank/DDBJ databases">
        <title>179-bfca-hs.</title>
        <authorList>
            <person name="Miliotis G."/>
            <person name="Sengupta P."/>
            <person name="Hameed A."/>
            <person name="Chuvochina M."/>
            <person name="Mcdonagh F."/>
            <person name="Simpson A.C."/>
            <person name="Singh N.K."/>
            <person name="Rekha P.D."/>
            <person name="Raman K."/>
            <person name="Hugenholtz P."/>
            <person name="Venkateswaran K."/>
        </authorList>
    </citation>
    <scope>NUCLEOTIDE SEQUENCE [LARGE SCALE GENOMIC DNA]</scope>
    <source>
        <strain evidence="9 10">179-BFC-A-HS</strain>
    </source>
</reference>
<keyword evidence="6 8" id="KW-0139">CF(1)</keyword>
<dbReference type="NCBIfam" id="TIGR01145">
    <property type="entry name" value="ATP_synt_delta"/>
    <property type="match status" value="1"/>
</dbReference>
<evidence type="ECO:0000313" key="9">
    <source>
        <dbReference type="EMBL" id="MDY0404567.1"/>
    </source>
</evidence>
<accession>A0ABU5CE07</accession>
<comment type="function">
    <text evidence="8">F(1)F(0) ATP synthase produces ATP from ADP in the presence of a proton or sodium gradient. F-type ATPases consist of two structural domains, F(1) containing the extramembraneous catalytic core and F(0) containing the membrane proton channel, linked together by a central stalk and a peripheral stalk. During catalysis, ATP synthesis in the catalytic domain of F(1) is coupled via a rotary mechanism of the central stalk subunits to proton translocation.</text>
</comment>
<comment type="subcellular location">
    <subcellularLocation>
        <location evidence="8">Cell membrane</location>
        <topology evidence="8">Peripheral membrane protein</topology>
    </subcellularLocation>
    <subcellularLocation>
        <location evidence="1">Membrane</location>
    </subcellularLocation>
</comment>